<dbReference type="AlphaFoldDB" id="A0A9J6E3Q8"/>
<sequence>MKYVRNNWLNQRNSGTCMLFPTATESSVQPPIFTASFCTLRELHLKEQGQLIKSAPALTTNLPILPIWNDKMLSSSTAAALRACGPKLQLEHVAGTAELLELITKWWSIVNVKTCNKGVQLCDELQSPIASVTSAQVHFLVNIVEWLDLWQSVRFDTGVLARETHSALGLTKDTLVKVMKYCLNELHFDYVLSGKFQTDSLEDRFGKYRELSGAQYHIFIRQVYESERKLCLQNVLELPEMEAADVVAVNIAVLDDFEIELMDQTRRCRISQQSRMLLAASKKLSCMACKESLILDDDIEVEGVELIKSMTRGGLKFPQPAIVNAVVTAEIVLDKLRSEQHAKQSHALPNQKEAFLTPTHDLINNNVDFDVCEHGHNHPSSSLNQRFELRYIIGGYWRTTKRGEEITSSRELALLTTLRAFSETTLRILLTGCHFLLLLLLFTRVVAE</sequence>
<proteinExistence type="predicted"/>
<feature type="transmembrane region" description="Helical" evidence="1">
    <location>
        <begin position="428"/>
        <end position="447"/>
    </location>
</feature>
<reference evidence="2" key="2">
    <citation type="submission" date="2021-09" db="EMBL/GenBank/DDBJ databases">
        <authorList>
            <person name="Jia N."/>
            <person name="Wang J."/>
            <person name="Shi W."/>
            <person name="Du L."/>
            <person name="Sun Y."/>
            <person name="Zhan W."/>
            <person name="Jiang J."/>
            <person name="Wang Q."/>
            <person name="Zhang B."/>
            <person name="Ji P."/>
            <person name="Sakyi L.B."/>
            <person name="Cui X."/>
            <person name="Yuan T."/>
            <person name="Jiang B."/>
            <person name="Yang W."/>
            <person name="Lam T.T.-Y."/>
            <person name="Chang Q."/>
            <person name="Ding S."/>
            <person name="Wang X."/>
            <person name="Zhu J."/>
            <person name="Ruan X."/>
            <person name="Zhao L."/>
            <person name="Wei J."/>
            <person name="Que T."/>
            <person name="Du C."/>
            <person name="Cheng J."/>
            <person name="Dai P."/>
            <person name="Han X."/>
            <person name="Huang E."/>
            <person name="Gao Y."/>
            <person name="Liu J."/>
            <person name="Shao H."/>
            <person name="Ye R."/>
            <person name="Li L."/>
            <person name="Wei W."/>
            <person name="Wang X."/>
            <person name="Wang C."/>
            <person name="Huo Q."/>
            <person name="Li W."/>
            <person name="Guo W."/>
            <person name="Chen H."/>
            <person name="Chen S."/>
            <person name="Zhou L."/>
            <person name="Zhou L."/>
            <person name="Ni X."/>
            <person name="Tian J."/>
            <person name="Zhou Y."/>
            <person name="Sheng Y."/>
            <person name="Liu T."/>
            <person name="Pan Y."/>
            <person name="Xia L."/>
            <person name="Li J."/>
            <person name="Zhao F."/>
            <person name="Cao W."/>
        </authorList>
    </citation>
    <scope>NUCLEOTIDE SEQUENCE</scope>
    <source>
        <strain evidence="2">Rmic-2018</strain>
        <tissue evidence="2">Larvae</tissue>
    </source>
</reference>
<evidence type="ECO:0000256" key="1">
    <source>
        <dbReference type="SAM" id="Phobius"/>
    </source>
</evidence>
<gene>
    <name evidence="2" type="ORF">HPB51_022643</name>
</gene>
<evidence type="ECO:0008006" key="4">
    <source>
        <dbReference type="Google" id="ProtNLM"/>
    </source>
</evidence>
<protein>
    <recommendedName>
        <fullName evidence="4">Transposable element</fullName>
    </recommendedName>
</protein>
<dbReference type="EMBL" id="JABSTU010000006">
    <property type="protein sequence ID" value="KAH8029079.1"/>
    <property type="molecule type" value="Genomic_DNA"/>
</dbReference>
<keyword evidence="1" id="KW-0812">Transmembrane</keyword>
<accession>A0A9J6E3Q8</accession>
<evidence type="ECO:0000313" key="2">
    <source>
        <dbReference type="EMBL" id="KAH8029079.1"/>
    </source>
</evidence>
<keyword evidence="1" id="KW-0472">Membrane</keyword>
<dbReference type="Proteomes" id="UP000821866">
    <property type="component" value="Chromosome 4"/>
</dbReference>
<keyword evidence="1" id="KW-1133">Transmembrane helix</keyword>
<name>A0A9J6E3Q8_RHIMP</name>
<keyword evidence="3" id="KW-1185">Reference proteome</keyword>
<evidence type="ECO:0000313" key="3">
    <source>
        <dbReference type="Proteomes" id="UP000821866"/>
    </source>
</evidence>
<dbReference type="VEuPathDB" id="VectorBase:LOC119174153"/>
<comment type="caution">
    <text evidence="2">The sequence shown here is derived from an EMBL/GenBank/DDBJ whole genome shotgun (WGS) entry which is preliminary data.</text>
</comment>
<reference evidence="2" key="1">
    <citation type="journal article" date="2020" name="Cell">
        <title>Large-Scale Comparative Analyses of Tick Genomes Elucidate Their Genetic Diversity and Vector Capacities.</title>
        <authorList>
            <consortium name="Tick Genome and Microbiome Consortium (TIGMIC)"/>
            <person name="Jia N."/>
            <person name="Wang J."/>
            <person name="Shi W."/>
            <person name="Du L."/>
            <person name="Sun Y."/>
            <person name="Zhan W."/>
            <person name="Jiang J.F."/>
            <person name="Wang Q."/>
            <person name="Zhang B."/>
            <person name="Ji P."/>
            <person name="Bell-Sakyi L."/>
            <person name="Cui X.M."/>
            <person name="Yuan T.T."/>
            <person name="Jiang B.G."/>
            <person name="Yang W.F."/>
            <person name="Lam T.T."/>
            <person name="Chang Q.C."/>
            <person name="Ding S.J."/>
            <person name="Wang X.J."/>
            <person name="Zhu J.G."/>
            <person name="Ruan X.D."/>
            <person name="Zhao L."/>
            <person name="Wei J.T."/>
            <person name="Ye R.Z."/>
            <person name="Que T.C."/>
            <person name="Du C.H."/>
            <person name="Zhou Y.H."/>
            <person name="Cheng J.X."/>
            <person name="Dai P.F."/>
            <person name="Guo W.B."/>
            <person name="Han X.H."/>
            <person name="Huang E.J."/>
            <person name="Li L.F."/>
            <person name="Wei W."/>
            <person name="Gao Y.C."/>
            <person name="Liu J.Z."/>
            <person name="Shao H.Z."/>
            <person name="Wang X."/>
            <person name="Wang C.C."/>
            <person name="Yang T.C."/>
            <person name="Huo Q.B."/>
            <person name="Li W."/>
            <person name="Chen H.Y."/>
            <person name="Chen S.E."/>
            <person name="Zhou L.G."/>
            <person name="Ni X.B."/>
            <person name="Tian J.H."/>
            <person name="Sheng Y."/>
            <person name="Liu T."/>
            <person name="Pan Y.S."/>
            <person name="Xia L.Y."/>
            <person name="Li J."/>
            <person name="Zhao F."/>
            <person name="Cao W.C."/>
        </authorList>
    </citation>
    <scope>NUCLEOTIDE SEQUENCE</scope>
    <source>
        <strain evidence="2">Rmic-2018</strain>
    </source>
</reference>
<organism evidence="2 3">
    <name type="scientific">Rhipicephalus microplus</name>
    <name type="common">Cattle tick</name>
    <name type="synonym">Boophilus microplus</name>
    <dbReference type="NCBI Taxonomy" id="6941"/>
    <lineage>
        <taxon>Eukaryota</taxon>
        <taxon>Metazoa</taxon>
        <taxon>Ecdysozoa</taxon>
        <taxon>Arthropoda</taxon>
        <taxon>Chelicerata</taxon>
        <taxon>Arachnida</taxon>
        <taxon>Acari</taxon>
        <taxon>Parasitiformes</taxon>
        <taxon>Ixodida</taxon>
        <taxon>Ixodoidea</taxon>
        <taxon>Ixodidae</taxon>
        <taxon>Rhipicephalinae</taxon>
        <taxon>Rhipicephalus</taxon>
        <taxon>Boophilus</taxon>
    </lineage>
</organism>